<protein>
    <submittedName>
        <fullName evidence="1">Uncharacterized protein</fullName>
    </submittedName>
</protein>
<comment type="caution">
    <text evidence="1">The sequence shown here is derived from an EMBL/GenBank/DDBJ whole genome shotgun (WGS) entry which is preliminary data.</text>
</comment>
<organism evidence="1 2">
    <name type="scientific">Armillaria tabescens</name>
    <name type="common">Ringless honey mushroom</name>
    <name type="synonym">Agaricus tabescens</name>
    <dbReference type="NCBI Taxonomy" id="1929756"/>
    <lineage>
        <taxon>Eukaryota</taxon>
        <taxon>Fungi</taxon>
        <taxon>Dikarya</taxon>
        <taxon>Basidiomycota</taxon>
        <taxon>Agaricomycotina</taxon>
        <taxon>Agaricomycetes</taxon>
        <taxon>Agaricomycetidae</taxon>
        <taxon>Agaricales</taxon>
        <taxon>Marasmiineae</taxon>
        <taxon>Physalacriaceae</taxon>
        <taxon>Desarmillaria</taxon>
    </lineage>
</organism>
<accession>A0AA39MTX7</accession>
<evidence type="ECO:0000313" key="1">
    <source>
        <dbReference type="EMBL" id="KAK0447016.1"/>
    </source>
</evidence>
<sequence length="322" mass="36254">MEYGDMVWRRRSDHYIQADHPAIQPQVLKLSGRDMMRSRLVTDAFKLWIALDMNELPPRCGKGECANVWVRLTIHVRGLGLRLDHSHHIGHGPYISEPRRLSTTNEEWRPGLQCIEAGFHAEEREDWEHTGGTVAPHVASSDIHPYYGLPEKARLHSMSSNDESPPPTYDNVSMQFAMLSATATKSPTSRFTISEGREFEAVARRMEAVATRMHWCPSCRHKAKAGDKRFKGNDESSEAGEVVYSHLSENGSLDRHWGESGTSKSLVIFAISLLIALRSTRGVNFTAYVCTNSIAMFLHSCRRDAAGKCAPERSEDHSRLLL</sequence>
<name>A0AA39MTX7_ARMTA</name>
<dbReference type="GeneID" id="85363909"/>
<dbReference type="RefSeq" id="XP_060326041.1">
    <property type="nucleotide sequence ID" value="XM_060480361.1"/>
</dbReference>
<proteinExistence type="predicted"/>
<dbReference type="AlphaFoldDB" id="A0AA39MTX7"/>
<reference evidence="1" key="1">
    <citation type="submission" date="2023-06" db="EMBL/GenBank/DDBJ databases">
        <authorList>
            <consortium name="Lawrence Berkeley National Laboratory"/>
            <person name="Ahrendt S."/>
            <person name="Sahu N."/>
            <person name="Indic B."/>
            <person name="Wong-Bajracharya J."/>
            <person name="Merenyi Z."/>
            <person name="Ke H.-M."/>
            <person name="Monk M."/>
            <person name="Kocsube S."/>
            <person name="Drula E."/>
            <person name="Lipzen A."/>
            <person name="Balint B."/>
            <person name="Henrissat B."/>
            <person name="Andreopoulos B."/>
            <person name="Martin F.M."/>
            <person name="Harder C.B."/>
            <person name="Rigling D."/>
            <person name="Ford K.L."/>
            <person name="Foster G.D."/>
            <person name="Pangilinan J."/>
            <person name="Papanicolaou A."/>
            <person name="Barry K."/>
            <person name="LaButti K."/>
            <person name="Viragh M."/>
            <person name="Koriabine M."/>
            <person name="Yan M."/>
            <person name="Riley R."/>
            <person name="Champramary S."/>
            <person name="Plett K.L."/>
            <person name="Tsai I.J."/>
            <person name="Slot J."/>
            <person name="Sipos G."/>
            <person name="Plett J."/>
            <person name="Nagy L.G."/>
            <person name="Grigoriev I.V."/>
        </authorList>
    </citation>
    <scope>NUCLEOTIDE SEQUENCE</scope>
    <source>
        <strain evidence="1">CCBAS 213</strain>
    </source>
</reference>
<keyword evidence="2" id="KW-1185">Reference proteome</keyword>
<evidence type="ECO:0000313" key="2">
    <source>
        <dbReference type="Proteomes" id="UP001175211"/>
    </source>
</evidence>
<gene>
    <name evidence="1" type="ORF">EV420DRAFT_1751259</name>
</gene>
<dbReference type="EMBL" id="JAUEPS010000045">
    <property type="protein sequence ID" value="KAK0447016.1"/>
    <property type="molecule type" value="Genomic_DNA"/>
</dbReference>
<dbReference type="Proteomes" id="UP001175211">
    <property type="component" value="Unassembled WGS sequence"/>
</dbReference>